<dbReference type="RefSeq" id="YP_010002208.1">
    <property type="nucleotide sequence ID" value="NC_053241.1"/>
</dbReference>
<protein>
    <submittedName>
        <fullName evidence="1">Uncharacterized protein</fullName>
    </submittedName>
</protein>
<organism evidence="1 2">
    <name type="scientific">Gordonia phage Ribeye</name>
    <dbReference type="NCBI Taxonomy" id="2250417"/>
    <lineage>
        <taxon>Viruses</taxon>
        <taxon>Duplodnaviria</taxon>
        <taxon>Heunggongvirae</taxon>
        <taxon>Uroviricota</taxon>
        <taxon>Caudoviricetes</taxon>
        <taxon>Stackebrandtviridae</taxon>
        <taxon>Schenleyvirinae</taxon>
        <taxon>Kroosvirus</taxon>
        <taxon>Kroosvirus ribeye</taxon>
    </lineage>
</organism>
<accession>A0A345KPI5</accession>
<dbReference type="Proteomes" id="UP000257630">
    <property type="component" value="Segment"/>
</dbReference>
<dbReference type="EMBL" id="MH450129">
    <property type="protein sequence ID" value="AXH44937.1"/>
    <property type="molecule type" value="Genomic_DNA"/>
</dbReference>
<reference evidence="1 2" key="1">
    <citation type="submission" date="2018-06" db="EMBL/GenBank/DDBJ databases">
        <authorList>
            <person name="Plymale R.C."/>
            <person name="Vermillion C.D."/>
            <person name="Bowman H."/>
            <person name="Gills J.R."/>
            <person name="Wooten L.C."/>
            <person name="Askins J.L."/>
            <person name="Brownlee C.M."/>
            <person name="Davis H.K."/>
            <person name="Edmondson E.M."/>
            <person name="Edwards S.L."/>
            <person name="Haberman K.L."/>
            <person name="Jacobs K.R."/>
            <person name="Jones G.C."/>
            <person name="Livingston L.W."/>
            <person name="Masengale M.E."/>
            <person name="Morrison C.M."/>
            <person name="Mullins A.M."/>
            <person name="Pate M.D."/>
            <person name="Pennington B.T."/>
            <person name="Pickard K.N."/>
            <person name="Rainwater D.R."/>
            <person name="Studdard A.C."/>
            <person name="Walker A.L."/>
            <person name="Reyna N.S."/>
            <person name="Garlena R.A."/>
            <person name="Russell D.A."/>
            <person name="Pope W.H."/>
            <person name="Jacobs-Sera D."/>
            <person name="Hendrix R.W."/>
            <person name="Hatfull G.F."/>
        </authorList>
    </citation>
    <scope>NUCLEOTIDE SEQUENCE [LARGE SCALE GENOMIC DNA]</scope>
</reference>
<evidence type="ECO:0000313" key="1">
    <source>
        <dbReference type="EMBL" id="AXH44937.1"/>
    </source>
</evidence>
<dbReference type="GeneID" id="63026755"/>
<dbReference type="KEGG" id="vg:63026755"/>
<gene>
    <name evidence="1" type="primary">74</name>
    <name evidence="1" type="ORF">SEA_RIBEYE_74</name>
</gene>
<sequence>MIVEVLVEHQRHANDPAPAGMLRVCCRCGWSRVYLERGSGYQLWAEHVAQVIEGRLQK</sequence>
<proteinExistence type="predicted"/>
<name>A0A345KPI5_9CAUD</name>
<keyword evidence="2" id="KW-1185">Reference proteome</keyword>
<evidence type="ECO:0000313" key="2">
    <source>
        <dbReference type="Proteomes" id="UP000257630"/>
    </source>
</evidence>